<dbReference type="RefSeq" id="WP_207770590.1">
    <property type="nucleotide sequence ID" value="NZ_FZMO01000552.1"/>
</dbReference>
<evidence type="ECO:0000256" key="1">
    <source>
        <dbReference type="ARBA" id="ARBA00022801"/>
    </source>
</evidence>
<dbReference type="InterPro" id="IPR001932">
    <property type="entry name" value="PPM-type_phosphatase-like_dom"/>
</dbReference>
<proteinExistence type="predicted"/>
<dbReference type="Proteomes" id="UP000234331">
    <property type="component" value="Unassembled WGS sequence"/>
</dbReference>
<dbReference type="PANTHER" id="PTHR43156">
    <property type="entry name" value="STAGE II SPORULATION PROTEIN E-RELATED"/>
    <property type="match status" value="1"/>
</dbReference>
<dbReference type="PANTHER" id="PTHR43156:SF2">
    <property type="entry name" value="STAGE II SPORULATION PROTEIN E"/>
    <property type="match status" value="1"/>
</dbReference>
<dbReference type="Pfam" id="PF07228">
    <property type="entry name" value="SpoIIE"/>
    <property type="match status" value="1"/>
</dbReference>
<accession>A0A2I2L1S0</accession>
<dbReference type="GO" id="GO:0016791">
    <property type="term" value="F:phosphatase activity"/>
    <property type="evidence" value="ECO:0007669"/>
    <property type="project" value="TreeGrafter"/>
</dbReference>
<evidence type="ECO:0000259" key="2">
    <source>
        <dbReference type="Pfam" id="PF07228"/>
    </source>
</evidence>
<protein>
    <recommendedName>
        <fullName evidence="2">PPM-type phosphatase domain-containing protein</fullName>
    </recommendedName>
</protein>
<reference evidence="3 4" key="1">
    <citation type="submission" date="2017-06" db="EMBL/GenBank/DDBJ databases">
        <authorList>
            <person name="Kim H.J."/>
            <person name="Triplett B.A."/>
        </authorList>
    </citation>
    <scope>NUCLEOTIDE SEQUENCE [LARGE SCALE GENOMIC DNA]</scope>
    <source>
        <strain evidence="3">FRACA_ARgP5</strain>
    </source>
</reference>
<dbReference type="InterPro" id="IPR036457">
    <property type="entry name" value="PPM-type-like_dom_sf"/>
</dbReference>
<keyword evidence="4" id="KW-1185">Reference proteome</keyword>
<dbReference type="InterPro" id="IPR052016">
    <property type="entry name" value="Bact_Sigma-Reg"/>
</dbReference>
<evidence type="ECO:0000313" key="4">
    <source>
        <dbReference type="Proteomes" id="UP000234331"/>
    </source>
</evidence>
<dbReference type="AlphaFoldDB" id="A0A2I2L1S0"/>
<gene>
    <name evidence="3" type="ORF">FRACA_840002</name>
</gene>
<dbReference type="Gene3D" id="3.60.40.10">
    <property type="entry name" value="PPM-type phosphatase domain"/>
    <property type="match status" value="1"/>
</dbReference>
<organism evidence="3 4">
    <name type="scientific">Frankia canadensis</name>
    <dbReference type="NCBI Taxonomy" id="1836972"/>
    <lineage>
        <taxon>Bacteria</taxon>
        <taxon>Bacillati</taxon>
        <taxon>Actinomycetota</taxon>
        <taxon>Actinomycetes</taxon>
        <taxon>Frankiales</taxon>
        <taxon>Frankiaceae</taxon>
        <taxon>Frankia</taxon>
    </lineage>
</organism>
<name>A0A2I2L1S0_9ACTN</name>
<feature type="domain" description="PPM-type phosphatase" evidence="2">
    <location>
        <begin position="89"/>
        <end position="162"/>
    </location>
</feature>
<evidence type="ECO:0000313" key="3">
    <source>
        <dbReference type="EMBL" id="SNQ51864.1"/>
    </source>
</evidence>
<sequence>MKLLTLMVIRNYPKPYQHLFDQFLGIPTFLARRVLFGHLLVFAARLHSLIVVRCGRLRDITAAGGLRNWDAAGSSAASGRRSPVSGARRPADRVLLYTDGVIEARTPDGEFFTTERLADFLRRQDASGLPVPETLRRLRLAVLAHQRRQLQDDATILLVEWRKGSEQNILPQII</sequence>
<keyword evidence="1" id="KW-0378">Hydrolase</keyword>
<dbReference type="EMBL" id="FZMO01000552">
    <property type="protein sequence ID" value="SNQ51864.1"/>
    <property type="molecule type" value="Genomic_DNA"/>
</dbReference>